<comment type="caution">
    <text evidence="2">The sequence shown here is derived from an EMBL/GenBank/DDBJ whole genome shotgun (WGS) entry which is preliminary data.</text>
</comment>
<accession>A0AA39ULL8</accession>
<proteinExistence type="predicted"/>
<reference evidence="2" key="1">
    <citation type="submission" date="2023-06" db="EMBL/GenBank/DDBJ databases">
        <authorList>
            <consortium name="Lawrence Berkeley National Laboratory"/>
            <person name="Ahrendt S."/>
            <person name="Sahu N."/>
            <person name="Indic B."/>
            <person name="Wong-Bajracharya J."/>
            <person name="Merenyi Z."/>
            <person name="Ke H.-M."/>
            <person name="Monk M."/>
            <person name="Kocsube S."/>
            <person name="Drula E."/>
            <person name="Lipzen A."/>
            <person name="Balint B."/>
            <person name="Henrissat B."/>
            <person name="Andreopoulos B."/>
            <person name="Martin F.M."/>
            <person name="Harder C.B."/>
            <person name="Rigling D."/>
            <person name="Ford K.L."/>
            <person name="Foster G.D."/>
            <person name="Pangilinan J."/>
            <person name="Papanicolaou A."/>
            <person name="Barry K."/>
            <person name="LaButti K."/>
            <person name="Viragh M."/>
            <person name="Koriabine M."/>
            <person name="Yan M."/>
            <person name="Riley R."/>
            <person name="Champramary S."/>
            <person name="Plett K.L."/>
            <person name="Tsai I.J."/>
            <person name="Slot J."/>
            <person name="Sipos G."/>
            <person name="Plett J."/>
            <person name="Nagy L.G."/>
            <person name="Grigoriev I.V."/>
        </authorList>
    </citation>
    <scope>NUCLEOTIDE SEQUENCE</scope>
    <source>
        <strain evidence="2">ICMP 16352</strain>
    </source>
</reference>
<protein>
    <submittedName>
        <fullName evidence="2">Uncharacterized protein</fullName>
    </submittedName>
</protein>
<evidence type="ECO:0000256" key="1">
    <source>
        <dbReference type="SAM" id="MobiDB-lite"/>
    </source>
</evidence>
<gene>
    <name evidence="2" type="ORF">IW261DRAFT_1417623</name>
</gene>
<feature type="region of interest" description="Disordered" evidence="1">
    <location>
        <begin position="109"/>
        <end position="129"/>
    </location>
</feature>
<dbReference type="EMBL" id="JAUEPR010000006">
    <property type="protein sequence ID" value="KAK0483855.1"/>
    <property type="molecule type" value="Genomic_DNA"/>
</dbReference>
<evidence type="ECO:0000313" key="3">
    <source>
        <dbReference type="Proteomes" id="UP001175227"/>
    </source>
</evidence>
<name>A0AA39ULL8_9AGAR</name>
<keyword evidence="3" id="KW-1185">Reference proteome</keyword>
<dbReference type="Proteomes" id="UP001175227">
    <property type="component" value="Unassembled WGS sequence"/>
</dbReference>
<feature type="region of interest" description="Disordered" evidence="1">
    <location>
        <begin position="26"/>
        <end position="49"/>
    </location>
</feature>
<evidence type="ECO:0000313" key="2">
    <source>
        <dbReference type="EMBL" id="KAK0483855.1"/>
    </source>
</evidence>
<organism evidence="2 3">
    <name type="scientific">Armillaria novae-zelandiae</name>
    <dbReference type="NCBI Taxonomy" id="153914"/>
    <lineage>
        <taxon>Eukaryota</taxon>
        <taxon>Fungi</taxon>
        <taxon>Dikarya</taxon>
        <taxon>Basidiomycota</taxon>
        <taxon>Agaricomycotina</taxon>
        <taxon>Agaricomycetes</taxon>
        <taxon>Agaricomycetidae</taxon>
        <taxon>Agaricales</taxon>
        <taxon>Marasmiineae</taxon>
        <taxon>Physalacriaceae</taxon>
        <taxon>Armillaria</taxon>
    </lineage>
</organism>
<feature type="compositionally biased region" description="Basic and acidic residues" evidence="1">
    <location>
        <begin position="119"/>
        <end position="129"/>
    </location>
</feature>
<sequence length="129" mass="14830">MDENTPANVAPVDTYLEALKNFPKLPDAPVPADEHTADGWCGPESQPDNVKEQEDVVIDLGPQRHLHFMSRAWLRTRPFLIGTLCRYHHHHHDLSRRRQEEEEVFFPDGAAQQQHAGVRTKESLQIEAY</sequence>
<dbReference type="AlphaFoldDB" id="A0AA39ULL8"/>